<dbReference type="InterPro" id="IPR000462">
    <property type="entry name" value="CDP-OH_P_trans"/>
</dbReference>
<evidence type="ECO:0008006" key="6">
    <source>
        <dbReference type="Google" id="ProtNLM"/>
    </source>
</evidence>
<dbReference type="InterPro" id="IPR048254">
    <property type="entry name" value="CDP_ALCOHOL_P_TRANSF_CS"/>
</dbReference>
<dbReference type="InterPro" id="IPR043130">
    <property type="entry name" value="CDP-OH_PTrfase_TM_dom"/>
</dbReference>
<dbReference type="GO" id="GO:0016780">
    <property type="term" value="F:phosphotransferase activity, for other substituted phosphate groups"/>
    <property type="evidence" value="ECO:0007669"/>
    <property type="project" value="InterPro"/>
</dbReference>
<proteinExistence type="inferred from homology"/>
<name>W4LVT0_ENTF1</name>
<comment type="caution">
    <text evidence="4">The sequence shown here is derived from an EMBL/GenBank/DDBJ whole genome shotgun (WGS) entry which is preliminary data.</text>
</comment>
<keyword evidence="5" id="KW-1185">Reference proteome</keyword>
<reference evidence="4 5" key="1">
    <citation type="journal article" date="2014" name="Nature">
        <title>An environmental bacterial taxon with a large and distinct metabolic repertoire.</title>
        <authorList>
            <person name="Wilson M.C."/>
            <person name="Mori T."/>
            <person name="Ruckert C."/>
            <person name="Uria A.R."/>
            <person name="Helf M.J."/>
            <person name="Takada K."/>
            <person name="Gernert C."/>
            <person name="Steffens U.A."/>
            <person name="Heycke N."/>
            <person name="Schmitt S."/>
            <person name="Rinke C."/>
            <person name="Helfrich E.J."/>
            <person name="Brachmann A.O."/>
            <person name="Gurgui C."/>
            <person name="Wakimoto T."/>
            <person name="Kracht M."/>
            <person name="Crusemann M."/>
            <person name="Hentschel U."/>
            <person name="Abe I."/>
            <person name="Matsunaga S."/>
            <person name="Kalinowski J."/>
            <person name="Takeyama H."/>
            <person name="Piel J."/>
        </authorList>
    </citation>
    <scope>NUCLEOTIDE SEQUENCE [LARGE SCALE GENOMIC DNA]</scope>
    <source>
        <strain evidence="5">TSY1</strain>
    </source>
</reference>
<dbReference type="EMBL" id="AZHW01000183">
    <property type="protein sequence ID" value="ETX02010.1"/>
    <property type="molecule type" value="Genomic_DNA"/>
</dbReference>
<gene>
    <name evidence="4" type="ORF">ETSY1_05180</name>
</gene>
<dbReference type="Pfam" id="PF01066">
    <property type="entry name" value="CDP-OH_P_transf"/>
    <property type="match status" value="1"/>
</dbReference>
<protein>
    <recommendedName>
        <fullName evidence="6">CDP-alcohol phosphatidyltransferase</fullName>
    </recommendedName>
</protein>
<keyword evidence="1 2" id="KW-0808">Transferase</keyword>
<sequence length="413" mass="45420">MHTPTTNQGILFLADQQPFMTDIARVSVLRRALLSGAKAGIETWLILTYADPEIVRSHLAGETRLRHMTYTIADLRTICREALNELLPPGESIVLSCAALFDAQTLLALQHQSSPTLAVKPQATAQAAQAAVGLLRCDRQLLAQTIQGAWDDMPNATDPLTPVLTELLASPAAAMNINTVDISPYLWLPLCDLSEDGLSQVETQLLQRLGRDGDSPIVRLIARRLSRAVTHKLIHTRIRPNHVTLVSGAIGICGAFFLAQPSVDWRVIGSLLFLLSTVIDGCDGELARLTFQESAFGAKLDVTMDNVVHGVLFPAIALGLYREQQQALYLILGALALGGVFFSMWVFLPHVLHPSSTRTQSARLHESLASRDFAYLLPFLAIFHLLHWFLWATVIGSYVFASAWLVLRRRQPA</sequence>
<accession>W4LVT0</accession>
<feature type="transmembrane region" description="Helical" evidence="3">
    <location>
        <begin position="385"/>
        <end position="407"/>
    </location>
</feature>
<keyword evidence="3" id="KW-0472">Membrane</keyword>
<dbReference type="HOGENOM" id="CLU_665127_0_0_7"/>
<keyword evidence="3" id="KW-0812">Transmembrane</keyword>
<evidence type="ECO:0000256" key="2">
    <source>
        <dbReference type="RuleBase" id="RU003750"/>
    </source>
</evidence>
<dbReference type="GO" id="GO:0016020">
    <property type="term" value="C:membrane"/>
    <property type="evidence" value="ECO:0007669"/>
    <property type="project" value="InterPro"/>
</dbReference>
<evidence type="ECO:0000256" key="3">
    <source>
        <dbReference type="SAM" id="Phobius"/>
    </source>
</evidence>
<dbReference type="Proteomes" id="UP000019141">
    <property type="component" value="Unassembled WGS sequence"/>
</dbReference>
<dbReference type="AlphaFoldDB" id="W4LVT0"/>
<dbReference type="Gene3D" id="1.20.120.1760">
    <property type="match status" value="1"/>
</dbReference>
<evidence type="ECO:0000313" key="4">
    <source>
        <dbReference type="EMBL" id="ETX02010.1"/>
    </source>
</evidence>
<keyword evidence="3" id="KW-1133">Transmembrane helix</keyword>
<evidence type="ECO:0000256" key="1">
    <source>
        <dbReference type="ARBA" id="ARBA00022679"/>
    </source>
</evidence>
<evidence type="ECO:0000313" key="5">
    <source>
        <dbReference type="Proteomes" id="UP000019141"/>
    </source>
</evidence>
<feature type="transmembrane region" description="Helical" evidence="3">
    <location>
        <begin position="242"/>
        <end position="259"/>
    </location>
</feature>
<dbReference type="PROSITE" id="PS00379">
    <property type="entry name" value="CDP_ALCOHOL_P_TRANSF"/>
    <property type="match status" value="1"/>
</dbReference>
<organism evidence="4 5">
    <name type="scientific">Entotheonella factor</name>
    <dbReference type="NCBI Taxonomy" id="1429438"/>
    <lineage>
        <taxon>Bacteria</taxon>
        <taxon>Pseudomonadati</taxon>
        <taxon>Nitrospinota/Tectimicrobiota group</taxon>
        <taxon>Candidatus Tectimicrobiota</taxon>
        <taxon>Candidatus Entotheonellia</taxon>
        <taxon>Candidatus Entotheonellales</taxon>
        <taxon>Candidatus Entotheonellaceae</taxon>
        <taxon>Candidatus Entotheonella</taxon>
    </lineage>
</organism>
<dbReference type="GO" id="GO:0008654">
    <property type="term" value="P:phospholipid biosynthetic process"/>
    <property type="evidence" value="ECO:0007669"/>
    <property type="project" value="InterPro"/>
</dbReference>
<comment type="similarity">
    <text evidence="2">Belongs to the CDP-alcohol phosphatidyltransferase class-I family.</text>
</comment>
<feature type="transmembrane region" description="Helical" evidence="3">
    <location>
        <begin position="327"/>
        <end position="348"/>
    </location>
</feature>